<dbReference type="PANTHER" id="PTHR43782">
    <property type="entry name" value="ARGINASE"/>
    <property type="match status" value="1"/>
</dbReference>
<comment type="similarity">
    <text evidence="4">Belongs to the arginase family.</text>
</comment>
<accession>A0A3Q9UZ00</accession>
<dbReference type="AlphaFoldDB" id="A0A3Q9UZ00"/>
<protein>
    <submittedName>
        <fullName evidence="5">Arginase</fullName>
    </submittedName>
</protein>
<dbReference type="Proteomes" id="UP000285317">
    <property type="component" value="Chromosome"/>
</dbReference>
<dbReference type="KEGG" id="rfs:C1I64_10760"/>
<dbReference type="GO" id="GO:0030145">
    <property type="term" value="F:manganese ion binding"/>
    <property type="evidence" value="ECO:0007669"/>
    <property type="project" value="TreeGrafter"/>
</dbReference>
<keyword evidence="1" id="KW-0479">Metal-binding</keyword>
<dbReference type="GO" id="GO:0004053">
    <property type="term" value="F:arginase activity"/>
    <property type="evidence" value="ECO:0007669"/>
    <property type="project" value="TreeGrafter"/>
</dbReference>
<dbReference type="RefSeq" id="WP_127887192.1">
    <property type="nucleotide sequence ID" value="NZ_CP028137.1"/>
</dbReference>
<proteinExistence type="inferred from homology"/>
<dbReference type="PANTHER" id="PTHR43782:SF3">
    <property type="entry name" value="ARGINASE"/>
    <property type="match status" value="1"/>
</dbReference>
<dbReference type="EMBL" id="CP028137">
    <property type="protein sequence ID" value="AZZ52476.1"/>
    <property type="molecule type" value="Genomic_DNA"/>
</dbReference>
<evidence type="ECO:0000313" key="5">
    <source>
        <dbReference type="EMBL" id="AZZ52476.1"/>
    </source>
</evidence>
<reference evidence="5 6" key="1">
    <citation type="submission" date="2018-03" db="EMBL/GenBank/DDBJ databases">
        <title>Bacteriophage NCPPB3778 and a type I-E CRISPR drive the evolution of the US Biological Select Agent, Rathayibacter toxicus.</title>
        <authorList>
            <person name="Davis E.W.II."/>
            <person name="Tabima J.F."/>
            <person name="Weisberg A.J."/>
            <person name="Dantas Lopes L."/>
            <person name="Wiseman M.S."/>
            <person name="Wiseman M.S."/>
            <person name="Pupko T."/>
            <person name="Belcher M.S."/>
            <person name="Sechler A.J."/>
            <person name="Tancos M.A."/>
            <person name="Schroeder B.K."/>
            <person name="Murray T.D."/>
            <person name="Luster D.G."/>
            <person name="Schneider W.L."/>
            <person name="Rogers E."/>
            <person name="Andreote F.D."/>
            <person name="Grunwald N.J."/>
            <person name="Putnam M.L."/>
            <person name="Chang J.H."/>
        </authorList>
    </citation>
    <scope>NUCLEOTIDE SEQUENCE [LARGE SCALE GENOMIC DNA]</scope>
    <source>
        <strain evidence="5 6">DSM 15932</strain>
    </source>
</reference>
<evidence type="ECO:0000313" key="6">
    <source>
        <dbReference type="Proteomes" id="UP000285317"/>
    </source>
</evidence>
<sequence length="277" mass="28076">MASFLVVPQWQGSASTRAMRLVDGAEAIRGDLPSSATVVVDVPPEAGDAQDTGVRRYASVAVTAERVHEALVGRPGPIVTIGGDCGVEFAAIGHAVRSSPEPVALVWFDAHPDANTPETSPSGAFCGMVLSAVLGRGVGLLSASAADRIADEHVVLAGVRASDPGELEGLLERGATHLGVDALDPEALVAAVEATGAGSVYVHIDLDVLDPAEVAGLFDPVPFGVPASRLVECLAALRARFPLAGAGLTSFAPSSPTAAVDDLPTILRLVGATTRGV</sequence>
<evidence type="ECO:0000256" key="2">
    <source>
        <dbReference type="ARBA" id="ARBA00022801"/>
    </source>
</evidence>
<dbReference type="PROSITE" id="PS51409">
    <property type="entry name" value="ARGINASE_2"/>
    <property type="match status" value="1"/>
</dbReference>
<dbReference type="InterPro" id="IPR023696">
    <property type="entry name" value="Ureohydrolase_dom_sf"/>
</dbReference>
<dbReference type="GO" id="GO:0005829">
    <property type="term" value="C:cytosol"/>
    <property type="evidence" value="ECO:0007669"/>
    <property type="project" value="TreeGrafter"/>
</dbReference>
<gene>
    <name evidence="5" type="ORF">C1I64_10760</name>
</gene>
<dbReference type="Gene3D" id="3.40.800.10">
    <property type="entry name" value="Ureohydrolase domain"/>
    <property type="match status" value="1"/>
</dbReference>
<dbReference type="SUPFAM" id="SSF52768">
    <property type="entry name" value="Arginase/deacetylase"/>
    <property type="match status" value="1"/>
</dbReference>
<organism evidence="5 6">
    <name type="scientific">Rathayibacter festucae DSM 15932</name>
    <dbReference type="NCBI Taxonomy" id="1328866"/>
    <lineage>
        <taxon>Bacteria</taxon>
        <taxon>Bacillati</taxon>
        <taxon>Actinomycetota</taxon>
        <taxon>Actinomycetes</taxon>
        <taxon>Micrococcales</taxon>
        <taxon>Microbacteriaceae</taxon>
        <taxon>Rathayibacter</taxon>
    </lineage>
</organism>
<keyword evidence="3" id="KW-0464">Manganese</keyword>
<evidence type="ECO:0000256" key="1">
    <source>
        <dbReference type="ARBA" id="ARBA00022723"/>
    </source>
</evidence>
<evidence type="ECO:0000256" key="4">
    <source>
        <dbReference type="PROSITE-ProRule" id="PRU00742"/>
    </source>
</evidence>
<name>A0A3Q9UZ00_9MICO</name>
<dbReference type="CDD" id="cd09999">
    <property type="entry name" value="Arginase-like_1"/>
    <property type="match status" value="1"/>
</dbReference>
<dbReference type="Pfam" id="PF00491">
    <property type="entry name" value="Arginase"/>
    <property type="match status" value="1"/>
</dbReference>
<evidence type="ECO:0000256" key="3">
    <source>
        <dbReference type="ARBA" id="ARBA00023211"/>
    </source>
</evidence>
<dbReference type="PRINTS" id="PR00116">
    <property type="entry name" value="ARGINASE"/>
</dbReference>
<keyword evidence="2" id="KW-0378">Hydrolase</keyword>
<dbReference type="InterPro" id="IPR006035">
    <property type="entry name" value="Ureohydrolase"/>
</dbReference>